<comment type="caution">
    <text evidence="1">The sequence shown here is derived from an EMBL/GenBank/DDBJ whole genome shotgun (WGS) entry which is preliminary data.</text>
</comment>
<organism evidence="1 2">
    <name type="scientific">Fusarium sarcochroum</name>
    <dbReference type="NCBI Taxonomy" id="1208366"/>
    <lineage>
        <taxon>Eukaryota</taxon>
        <taxon>Fungi</taxon>
        <taxon>Dikarya</taxon>
        <taxon>Ascomycota</taxon>
        <taxon>Pezizomycotina</taxon>
        <taxon>Sordariomycetes</taxon>
        <taxon>Hypocreomycetidae</taxon>
        <taxon>Hypocreales</taxon>
        <taxon>Nectriaceae</taxon>
        <taxon>Fusarium</taxon>
        <taxon>Fusarium lateritium species complex</taxon>
    </lineage>
</organism>
<evidence type="ECO:0000313" key="1">
    <source>
        <dbReference type="EMBL" id="KAF4950704.1"/>
    </source>
</evidence>
<keyword evidence="2" id="KW-1185">Reference proteome</keyword>
<proteinExistence type="predicted"/>
<accession>A0A8H4WUW2</accession>
<evidence type="ECO:0000313" key="2">
    <source>
        <dbReference type="Proteomes" id="UP000622797"/>
    </source>
</evidence>
<reference evidence="1" key="1">
    <citation type="journal article" date="2020" name="BMC Genomics">
        <title>Correction to: Identification and distribution of gene clusters required for synthesis of sphingolipid metabolism inhibitors in diverse species of the filamentous fungus Fusarium.</title>
        <authorList>
            <person name="Kim H.S."/>
            <person name="Lohmar J.M."/>
            <person name="Busman M."/>
            <person name="Brown D.W."/>
            <person name="Naumann T.A."/>
            <person name="Divon H.H."/>
            <person name="Lysoe E."/>
            <person name="Uhlig S."/>
            <person name="Proctor R.H."/>
        </authorList>
    </citation>
    <scope>NUCLEOTIDE SEQUENCE</scope>
    <source>
        <strain evidence="1">NRRL 20472</strain>
    </source>
</reference>
<protein>
    <submittedName>
        <fullName evidence="1">Uncharacterized protein</fullName>
    </submittedName>
</protein>
<gene>
    <name evidence="1" type="ORF">FSARC_13102</name>
</gene>
<sequence length="71" mass="7403">MNEELPGLSLNLGPNLEIFILSIKASPSPDGAGVGLELQRKKDPAAGAGCWLVPGKEKTSARLAKAGFWQG</sequence>
<reference evidence="1" key="2">
    <citation type="submission" date="2020-05" db="EMBL/GenBank/DDBJ databases">
        <authorList>
            <person name="Kim H.-S."/>
            <person name="Proctor R.H."/>
            <person name="Brown D.W."/>
        </authorList>
    </citation>
    <scope>NUCLEOTIDE SEQUENCE</scope>
    <source>
        <strain evidence="1">NRRL 20472</strain>
    </source>
</reference>
<name>A0A8H4WUW2_9HYPO</name>
<dbReference type="EMBL" id="JABEXW010000954">
    <property type="protein sequence ID" value="KAF4950704.1"/>
    <property type="molecule type" value="Genomic_DNA"/>
</dbReference>
<dbReference type="Proteomes" id="UP000622797">
    <property type="component" value="Unassembled WGS sequence"/>
</dbReference>
<dbReference type="AlphaFoldDB" id="A0A8H4WUW2"/>